<dbReference type="EMBL" id="QGAC01000008">
    <property type="protein sequence ID" value="TKJ90861.1"/>
    <property type="molecule type" value="Genomic_DNA"/>
</dbReference>
<evidence type="ECO:0000259" key="1">
    <source>
        <dbReference type="Pfam" id="PF10703"/>
    </source>
</evidence>
<dbReference type="Gene3D" id="2.40.128.20">
    <property type="match status" value="1"/>
</dbReference>
<dbReference type="Pfam" id="PF10703">
    <property type="entry name" value="MoaF"/>
    <property type="match status" value="1"/>
</dbReference>
<proteinExistence type="predicted"/>
<dbReference type="GeneID" id="67478319"/>
<feature type="domain" description="Molybdenum cofactor biosynthesis protein F N-terminal" evidence="1">
    <location>
        <begin position="6"/>
        <end position="107"/>
    </location>
</feature>
<evidence type="ECO:0000313" key="3">
    <source>
        <dbReference type="EMBL" id="TKJ90861.1"/>
    </source>
</evidence>
<feature type="domain" description="MoaF C-terminal" evidence="2">
    <location>
        <begin position="151"/>
        <end position="259"/>
    </location>
</feature>
<evidence type="ECO:0000259" key="2">
    <source>
        <dbReference type="Pfam" id="PF17409"/>
    </source>
</evidence>
<dbReference type="RefSeq" id="WP_062745609.1">
    <property type="nucleotide sequence ID" value="NZ_CP082141.1"/>
</dbReference>
<evidence type="ECO:0000313" key="4">
    <source>
        <dbReference type="Proteomes" id="UP000306393"/>
    </source>
</evidence>
<accession>A0A4U3FB19</accession>
<dbReference type="AlphaFoldDB" id="A0A4U3FB19"/>
<dbReference type="InterPro" id="IPR024724">
    <property type="entry name" value="MoaF_N"/>
</dbReference>
<dbReference type="InterPro" id="IPR035348">
    <property type="entry name" value="MoaF_C"/>
</dbReference>
<name>A0A4U3FB19_9GAMM</name>
<dbReference type="Pfam" id="PF17409">
    <property type="entry name" value="MoaF_C"/>
    <property type="match status" value="1"/>
</dbReference>
<dbReference type="Proteomes" id="UP000306393">
    <property type="component" value="Unassembled WGS sequence"/>
</dbReference>
<sequence length="266" mass="29578">MSHDVTYIPVGALAECFAPQGNILPMRPPLQTVLTLYFSSDEAIICQFNPDGTLRWGNQSAVAYRLTSLREGIEFIDFIDNSRSAATLTLVCDHHCGRFTLVCGQLPTPQQAHLSALHRIKLGLPLTGVQAAVRFGWFNGGSSTHAGHIFSDELTGMRNQYRYSPTECYEHIYLNADCYAWHCLQGGEQGLADVDRCQTVKIDDRLYLLIWQEKVVPTLGVVLIDLQAARTDGKIFGYQQDDFKRLSNFAMGAALKVINITPHAAQ</sequence>
<dbReference type="InterPro" id="IPR012674">
    <property type="entry name" value="Calycin"/>
</dbReference>
<organism evidence="3 4">
    <name type="scientific">Erwinia persicina</name>
    <dbReference type="NCBI Taxonomy" id="55211"/>
    <lineage>
        <taxon>Bacteria</taxon>
        <taxon>Pseudomonadati</taxon>
        <taxon>Pseudomonadota</taxon>
        <taxon>Gammaproteobacteria</taxon>
        <taxon>Enterobacterales</taxon>
        <taxon>Erwiniaceae</taxon>
        <taxon>Erwinia</taxon>
    </lineage>
</organism>
<protein>
    <submittedName>
        <fullName evidence="3">Molybdenum cofactor biosynthesis protein F</fullName>
    </submittedName>
</protein>
<comment type="caution">
    <text evidence="3">The sequence shown here is derived from an EMBL/GenBank/DDBJ whole genome shotgun (WGS) entry which is preliminary data.</text>
</comment>
<reference evidence="3 4" key="1">
    <citation type="journal article" date="2019" name="Sci. Rep.">
        <title>Differences in resource use lead to coexistence of seed-transmitted microbial populations.</title>
        <authorList>
            <person name="Torres-Cortes G."/>
            <person name="Garcia B.J."/>
            <person name="Compant S."/>
            <person name="Rezki S."/>
            <person name="Jones P."/>
            <person name="Preveaux A."/>
            <person name="Briand M."/>
            <person name="Roulet A."/>
            <person name="Bouchez O."/>
            <person name="Jacobson D."/>
            <person name="Barret M."/>
        </authorList>
    </citation>
    <scope>NUCLEOTIDE SEQUENCE [LARGE SCALE GENOMIC DNA]</scope>
    <source>
        <strain evidence="3 4">CFBP13511</strain>
    </source>
</reference>
<dbReference type="OrthoDB" id="8537304at2"/>
<gene>
    <name evidence="3" type="ORF">EpCFBP13511_10270</name>
</gene>
<dbReference type="STRING" id="1219360.GCA_001571305_02599"/>